<dbReference type="EMBL" id="JBBUKT010000003">
    <property type="protein sequence ID" value="MEK7950836.1"/>
    <property type="molecule type" value="Genomic_DNA"/>
</dbReference>
<gene>
    <name evidence="1" type="ORF">WKV53_10030</name>
</gene>
<dbReference type="SUPFAM" id="SSF52540">
    <property type="entry name" value="P-loop containing nucleoside triphosphate hydrolases"/>
    <property type="match status" value="1"/>
</dbReference>
<dbReference type="RefSeq" id="WP_341404437.1">
    <property type="nucleotide sequence ID" value="NZ_JBBUKT010000003.1"/>
</dbReference>
<proteinExistence type="predicted"/>
<name>A0ABU9AUL4_9BACT</name>
<accession>A0ABU9AUL4</accession>
<protein>
    <submittedName>
        <fullName evidence="1">Sulfotransferase</fullName>
    </submittedName>
</protein>
<evidence type="ECO:0000313" key="2">
    <source>
        <dbReference type="Proteomes" id="UP001371305"/>
    </source>
</evidence>
<evidence type="ECO:0000313" key="1">
    <source>
        <dbReference type="EMBL" id="MEK7950836.1"/>
    </source>
</evidence>
<sequence>MLAYILSQPRSGSTVLTAMLDKRKGVVCMPESSFPQALGVVSRKERDDRRWMAALYLGSTFPPTPLSFEDALACMEGSDEQILHALGRALATKIGRDPTEVRTIVWKTTRTIGMHRGPLSTSGRFIVLRRHPHNVFESQSRFDYGVRNRRPLRYAFFAQSYEYALSRLPVDRTFLINYDDAEKRLSELLGFLQLDDRGTWETGSSSLDLVAKSCSWLAQITEEFRNTDVEKRARLTPETLKLVDRSLALTRPLRSFMGPVRAHSDRRSMSHIWDFARQRLAENS</sequence>
<reference evidence="1 2" key="1">
    <citation type="submission" date="2024-04" db="EMBL/GenBank/DDBJ databases">
        <title>Luteolibacter sp. isolated from soil.</title>
        <authorList>
            <person name="An J."/>
        </authorList>
    </citation>
    <scope>NUCLEOTIDE SEQUENCE [LARGE SCALE GENOMIC DNA]</scope>
    <source>
        <strain evidence="1 2">Y139</strain>
    </source>
</reference>
<dbReference type="Gene3D" id="3.40.50.300">
    <property type="entry name" value="P-loop containing nucleotide triphosphate hydrolases"/>
    <property type="match status" value="1"/>
</dbReference>
<dbReference type="Pfam" id="PF13469">
    <property type="entry name" value="Sulfotransfer_3"/>
    <property type="match status" value="1"/>
</dbReference>
<keyword evidence="2" id="KW-1185">Reference proteome</keyword>
<dbReference type="InterPro" id="IPR027417">
    <property type="entry name" value="P-loop_NTPase"/>
</dbReference>
<dbReference type="Proteomes" id="UP001371305">
    <property type="component" value="Unassembled WGS sequence"/>
</dbReference>
<comment type="caution">
    <text evidence="1">The sequence shown here is derived from an EMBL/GenBank/DDBJ whole genome shotgun (WGS) entry which is preliminary data.</text>
</comment>
<organism evidence="1 2">
    <name type="scientific">Luteolibacter soli</name>
    <dbReference type="NCBI Taxonomy" id="3135280"/>
    <lineage>
        <taxon>Bacteria</taxon>
        <taxon>Pseudomonadati</taxon>
        <taxon>Verrucomicrobiota</taxon>
        <taxon>Verrucomicrobiia</taxon>
        <taxon>Verrucomicrobiales</taxon>
        <taxon>Verrucomicrobiaceae</taxon>
        <taxon>Luteolibacter</taxon>
    </lineage>
</organism>